<evidence type="ECO:0000259" key="4">
    <source>
        <dbReference type="Pfam" id="PF22725"/>
    </source>
</evidence>
<dbReference type="EMBL" id="JBHSJG010000067">
    <property type="protein sequence ID" value="MFC4990276.1"/>
    <property type="molecule type" value="Genomic_DNA"/>
</dbReference>
<organism evidence="5 6">
    <name type="scientific">Saliphagus infecundisoli</name>
    <dbReference type="NCBI Taxonomy" id="1849069"/>
    <lineage>
        <taxon>Archaea</taxon>
        <taxon>Methanobacteriati</taxon>
        <taxon>Methanobacteriota</taxon>
        <taxon>Stenosarchaea group</taxon>
        <taxon>Halobacteria</taxon>
        <taxon>Halobacteriales</taxon>
        <taxon>Natrialbaceae</taxon>
        <taxon>Saliphagus</taxon>
    </lineage>
</organism>
<proteinExistence type="predicted"/>
<dbReference type="SUPFAM" id="SSF51735">
    <property type="entry name" value="NAD(P)-binding Rossmann-fold domains"/>
    <property type="match status" value="1"/>
</dbReference>
<protein>
    <submittedName>
        <fullName evidence="5">Gfo/Idh/MocA family protein</fullName>
    </submittedName>
</protein>
<dbReference type="PANTHER" id="PTHR43818:SF11">
    <property type="entry name" value="BCDNA.GH03377"/>
    <property type="match status" value="1"/>
</dbReference>
<sequence length="383" mass="42269">MSESLSVGVLGYRFMGRAHANALARLPMFFPEAPAVERSVLIGRDEEAVAEATDQLGFSEYSTDWEDVVGDVDVFYNLGPNNVHADPSIAALEAGTSVFCEKPLAHTLEDAERMRDAARDSDATAGIAFNYRFIPAIRYAKELIDSGELGEIHHVRGTYLQDWLVDPEAPWSWRNDEEVAGSGALGDLGAHTIDLARFLVGDRAGEIDRLSGHLKTFVDERPVPGGDEASLESGGGESTETREVTVDDAYTAQASFEEGAIATFEASRFANGRKNDHSIEIEGSKGSLKFSLERLNELEVLREGSRGYETVLVTDPDDPYIDHWWPPGHVIGWEHTFVHENYEFLSAVAEGEEHTPSFEDGYRVQELLDAIERSDSEGEWVDV</sequence>
<feature type="domain" description="Gfo/Idh/MocA-like oxidoreductase N-terminal" evidence="3">
    <location>
        <begin position="6"/>
        <end position="126"/>
    </location>
</feature>
<dbReference type="Proteomes" id="UP001595925">
    <property type="component" value="Unassembled WGS sequence"/>
</dbReference>
<dbReference type="InterPro" id="IPR050463">
    <property type="entry name" value="Gfo/Idh/MocA_oxidrdct_glycsds"/>
</dbReference>
<evidence type="ECO:0000313" key="5">
    <source>
        <dbReference type="EMBL" id="MFC4990276.1"/>
    </source>
</evidence>
<dbReference type="AlphaFoldDB" id="A0ABD5QKD4"/>
<dbReference type="PANTHER" id="PTHR43818">
    <property type="entry name" value="BCDNA.GH03377"/>
    <property type="match status" value="1"/>
</dbReference>
<dbReference type="InterPro" id="IPR055170">
    <property type="entry name" value="GFO_IDH_MocA-like_dom"/>
</dbReference>
<dbReference type="Pfam" id="PF22725">
    <property type="entry name" value="GFO_IDH_MocA_C3"/>
    <property type="match status" value="1"/>
</dbReference>
<dbReference type="GO" id="GO:0016491">
    <property type="term" value="F:oxidoreductase activity"/>
    <property type="evidence" value="ECO:0007669"/>
    <property type="project" value="UniProtKB-KW"/>
</dbReference>
<dbReference type="Gene3D" id="3.30.360.10">
    <property type="entry name" value="Dihydrodipicolinate Reductase, domain 2"/>
    <property type="match status" value="1"/>
</dbReference>
<evidence type="ECO:0000256" key="1">
    <source>
        <dbReference type="ARBA" id="ARBA00023002"/>
    </source>
</evidence>
<feature type="region of interest" description="Disordered" evidence="2">
    <location>
        <begin position="218"/>
        <end position="243"/>
    </location>
</feature>
<dbReference type="RefSeq" id="WP_224829834.1">
    <property type="nucleotide sequence ID" value="NZ_JAIVEF010000029.1"/>
</dbReference>
<comment type="caution">
    <text evidence="5">The sequence shown here is derived from an EMBL/GenBank/DDBJ whole genome shotgun (WGS) entry which is preliminary data.</text>
</comment>
<evidence type="ECO:0000313" key="6">
    <source>
        <dbReference type="Proteomes" id="UP001595925"/>
    </source>
</evidence>
<evidence type="ECO:0000256" key="2">
    <source>
        <dbReference type="SAM" id="MobiDB-lite"/>
    </source>
</evidence>
<reference evidence="5 6" key="1">
    <citation type="journal article" date="2019" name="Int. J. Syst. Evol. Microbiol.">
        <title>The Global Catalogue of Microorganisms (GCM) 10K type strain sequencing project: providing services to taxonomists for standard genome sequencing and annotation.</title>
        <authorList>
            <consortium name="The Broad Institute Genomics Platform"/>
            <consortium name="The Broad Institute Genome Sequencing Center for Infectious Disease"/>
            <person name="Wu L."/>
            <person name="Ma J."/>
        </authorList>
    </citation>
    <scope>NUCLEOTIDE SEQUENCE [LARGE SCALE GENOMIC DNA]</scope>
    <source>
        <strain evidence="5 6">CGMCC 1.15824</strain>
    </source>
</reference>
<accession>A0ABD5QKD4</accession>
<gene>
    <name evidence="5" type="ORF">ACFPFO_21505</name>
</gene>
<name>A0ABD5QKD4_9EURY</name>
<dbReference type="InterPro" id="IPR000683">
    <property type="entry name" value="Gfo/Idh/MocA-like_OxRdtase_N"/>
</dbReference>
<feature type="domain" description="GFO/IDH/MocA-like oxidoreductase" evidence="4">
    <location>
        <begin position="137"/>
        <end position="288"/>
    </location>
</feature>
<dbReference type="SUPFAM" id="SSF55347">
    <property type="entry name" value="Glyceraldehyde-3-phosphate dehydrogenase-like, C-terminal domain"/>
    <property type="match status" value="1"/>
</dbReference>
<keyword evidence="1" id="KW-0560">Oxidoreductase</keyword>
<evidence type="ECO:0000259" key="3">
    <source>
        <dbReference type="Pfam" id="PF01408"/>
    </source>
</evidence>
<dbReference type="InterPro" id="IPR036291">
    <property type="entry name" value="NAD(P)-bd_dom_sf"/>
</dbReference>
<keyword evidence="6" id="KW-1185">Reference proteome</keyword>
<dbReference type="Gene3D" id="3.40.50.720">
    <property type="entry name" value="NAD(P)-binding Rossmann-like Domain"/>
    <property type="match status" value="1"/>
</dbReference>
<dbReference type="Pfam" id="PF01408">
    <property type="entry name" value="GFO_IDH_MocA"/>
    <property type="match status" value="1"/>
</dbReference>